<gene>
    <name evidence="1" type="ORF">BCR41DRAFT_368170</name>
</gene>
<dbReference type="GeneID" id="33568203"/>
<dbReference type="EMBL" id="MCFF01000006">
    <property type="protein sequence ID" value="ORZ26618.1"/>
    <property type="molecule type" value="Genomic_DNA"/>
</dbReference>
<evidence type="ECO:0000313" key="2">
    <source>
        <dbReference type="Proteomes" id="UP000193648"/>
    </source>
</evidence>
<dbReference type="AlphaFoldDB" id="A0A1Y2GWE3"/>
<dbReference type="RefSeq" id="XP_021884381.1">
    <property type="nucleotide sequence ID" value="XM_022026360.1"/>
</dbReference>
<sequence>MATSTTIPSNNALSPHLLQAPLRSNLTSVFPASAPSHCSQNYLHEIPLREGLRLPTAKEGTSGVNRAVNALHESADFRLVEQAVARIVAVAPAPLSVPNHVATTFNVSAGEMQEPGRPQEGATMTTTAEASYASGDSCSAQTEDISTTTMIPTAPTISTGHELNHDFQLDRLGSSESPIPSSHETQKTAVTLPYLPIAASNMAYKFRRGNISTIGIHPVFALFAIDIVGTIVTNVITVD</sequence>
<dbReference type="InParanoid" id="A0A1Y2GWE3"/>
<keyword evidence="2" id="KW-1185">Reference proteome</keyword>
<reference evidence="1 2" key="1">
    <citation type="submission" date="2016-07" db="EMBL/GenBank/DDBJ databases">
        <title>Pervasive Adenine N6-methylation of Active Genes in Fungi.</title>
        <authorList>
            <consortium name="DOE Joint Genome Institute"/>
            <person name="Mondo S.J."/>
            <person name="Dannebaum R.O."/>
            <person name="Kuo R.C."/>
            <person name="Labutti K."/>
            <person name="Haridas S."/>
            <person name="Kuo A."/>
            <person name="Salamov A."/>
            <person name="Ahrendt S.R."/>
            <person name="Lipzen A."/>
            <person name="Sullivan W."/>
            <person name="Andreopoulos W.B."/>
            <person name="Clum A."/>
            <person name="Lindquist E."/>
            <person name="Daum C."/>
            <person name="Ramamoorthy G.K."/>
            <person name="Gryganskyi A."/>
            <person name="Culley D."/>
            <person name="Magnuson J.K."/>
            <person name="James T.Y."/>
            <person name="O'Malley M.A."/>
            <person name="Stajich J.E."/>
            <person name="Spatafora J.W."/>
            <person name="Visel A."/>
            <person name="Grigoriev I.V."/>
        </authorList>
    </citation>
    <scope>NUCLEOTIDE SEQUENCE [LARGE SCALE GENOMIC DNA]</scope>
    <source>
        <strain evidence="1 2">NRRL 3116</strain>
    </source>
</reference>
<protein>
    <submittedName>
        <fullName evidence="1">Uncharacterized protein</fullName>
    </submittedName>
</protein>
<evidence type="ECO:0000313" key="1">
    <source>
        <dbReference type="EMBL" id="ORZ26618.1"/>
    </source>
</evidence>
<dbReference type="Proteomes" id="UP000193648">
    <property type="component" value="Unassembled WGS sequence"/>
</dbReference>
<comment type="caution">
    <text evidence="1">The sequence shown here is derived from an EMBL/GenBank/DDBJ whole genome shotgun (WGS) entry which is preliminary data.</text>
</comment>
<proteinExistence type="predicted"/>
<name>A0A1Y2GWE3_9FUNG</name>
<organism evidence="1 2">
    <name type="scientific">Lobosporangium transversale</name>
    <dbReference type="NCBI Taxonomy" id="64571"/>
    <lineage>
        <taxon>Eukaryota</taxon>
        <taxon>Fungi</taxon>
        <taxon>Fungi incertae sedis</taxon>
        <taxon>Mucoromycota</taxon>
        <taxon>Mortierellomycotina</taxon>
        <taxon>Mortierellomycetes</taxon>
        <taxon>Mortierellales</taxon>
        <taxon>Mortierellaceae</taxon>
        <taxon>Lobosporangium</taxon>
    </lineage>
</organism>
<accession>A0A1Y2GWE3</accession>